<evidence type="ECO:0000259" key="1">
    <source>
        <dbReference type="Pfam" id="PF14737"/>
    </source>
</evidence>
<reference evidence="2" key="1">
    <citation type="submission" date="2020-03" db="EMBL/GenBank/DDBJ databases">
        <authorList>
            <person name="He L."/>
        </authorList>
    </citation>
    <scope>NUCLEOTIDE SEQUENCE</scope>
    <source>
        <strain evidence="2">CkLH20</strain>
    </source>
</reference>
<dbReference type="RefSeq" id="XP_038746463.1">
    <property type="nucleotide sequence ID" value="XM_038887987.1"/>
</dbReference>
<dbReference type="AlphaFoldDB" id="A0A9P6I4X3"/>
<dbReference type="InterPro" id="IPR027974">
    <property type="entry name" value="DUF4470"/>
</dbReference>
<dbReference type="OrthoDB" id="5282002at2759"/>
<organism evidence="2 3">
    <name type="scientific">Colletotrichum karsti</name>
    <dbReference type="NCBI Taxonomy" id="1095194"/>
    <lineage>
        <taxon>Eukaryota</taxon>
        <taxon>Fungi</taxon>
        <taxon>Dikarya</taxon>
        <taxon>Ascomycota</taxon>
        <taxon>Pezizomycotina</taxon>
        <taxon>Sordariomycetes</taxon>
        <taxon>Hypocreomycetidae</taxon>
        <taxon>Glomerellales</taxon>
        <taxon>Glomerellaceae</taxon>
        <taxon>Colletotrichum</taxon>
        <taxon>Colletotrichum boninense species complex</taxon>
    </lineage>
</organism>
<accession>A0A9P6I4X3</accession>
<comment type="caution">
    <text evidence="2">The sequence shown here is derived from an EMBL/GenBank/DDBJ whole genome shotgun (WGS) entry which is preliminary data.</text>
</comment>
<gene>
    <name evidence="2" type="ORF">CkaCkLH20_05268</name>
</gene>
<dbReference type="SUPFAM" id="SSF53067">
    <property type="entry name" value="Actin-like ATPase domain"/>
    <property type="match status" value="1"/>
</dbReference>
<dbReference type="Pfam" id="PF14737">
    <property type="entry name" value="DUF4470"/>
    <property type="match status" value="1"/>
</dbReference>
<dbReference type="Proteomes" id="UP000781932">
    <property type="component" value="Unassembled WGS sequence"/>
</dbReference>
<keyword evidence="3" id="KW-1185">Reference proteome</keyword>
<reference evidence="2" key="2">
    <citation type="submission" date="2020-11" db="EMBL/GenBank/DDBJ databases">
        <title>Whole genome sequencing of Colletotrichum sp.</title>
        <authorList>
            <person name="Li H."/>
        </authorList>
    </citation>
    <scope>NUCLEOTIDE SEQUENCE</scope>
    <source>
        <strain evidence="2">CkLH20</strain>
    </source>
</reference>
<evidence type="ECO:0000313" key="3">
    <source>
        <dbReference type="Proteomes" id="UP000781932"/>
    </source>
</evidence>
<dbReference type="PANTHER" id="PTHR42749">
    <property type="entry name" value="CELL SHAPE-DETERMINING PROTEIN MREB"/>
    <property type="match status" value="1"/>
</dbReference>
<feature type="domain" description="DUF4470" evidence="1">
    <location>
        <begin position="371"/>
        <end position="467"/>
    </location>
</feature>
<evidence type="ECO:0000313" key="2">
    <source>
        <dbReference type="EMBL" id="KAF9877002.1"/>
    </source>
</evidence>
<protein>
    <recommendedName>
        <fullName evidence="1">DUF4470 domain-containing protein</fullName>
    </recommendedName>
</protein>
<dbReference type="Gene3D" id="6.10.140.2220">
    <property type="match status" value="1"/>
</dbReference>
<dbReference type="PANTHER" id="PTHR42749:SF1">
    <property type="entry name" value="CELL SHAPE-DETERMINING PROTEIN MREB"/>
    <property type="match status" value="1"/>
</dbReference>
<dbReference type="GeneID" id="62161061"/>
<name>A0A9P6I4X3_9PEZI</name>
<dbReference type="EMBL" id="JAATWM020000015">
    <property type="protein sequence ID" value="KAF9877002.1"/>
    <property type="molecule type" value="Genomic_DNA"/>
</dbReference>
<sequence length="826" mass="93286">MSRSKEFLRLKRTFGREGFDESSYSVKVDSLPNNYDSHQLGIVQGSMIFSRDEIQGLFDDQINGILSCIQEQLRNLTEMSSDQVEFVTLSGGLGSSDYVLFKLQKYFDNHFTGGKTIKVMRCEDPRPQLAVVHGLLLDNGGGLNQAPVLQSRKARANFGLAVKKESSRLKIQRDNSDPKQSTAYGVLWLIKKGDDVSTTDLKTHPLRAQFPPNEEIGSIKATIMTSELKWPASGINEASSHIKALTDFEVLLGEVEHSMVKPKYKRRFWFFKKHICNRVQFELRVTATSAGGFRFEAWIDGKKYSVNHSPYCGAECQKAHWHIHKRDCTSLLGKQTWQPAWVAENRMPAFVDDETLKGPSEQVSFGRGKYFWGNVPAYDVLKLGKNEGVAYDGILSLLFAASGDLRNVVKTIAQLPDSYKQSVQVTMNDRDFDVVARNAIMLLIALVVSDTDQAADCIIHVWYSALIRESDLEILKRQIQPLIKDVCEKVKGKPSDSLQAKTWKYGDRTVRLVLQKFMWNDLLAFLDVPPGFGVDKASKVRRAITLGESRKDFRDRHLIFQTPSHRVALTRFREDGLLLPFGARRAEFRHPNPTLHRNVQEWPMFDSAEPLAGWAADDVQGAQNGPAKNDIYGKLFCHLRSVLADFMSRPKVSFQLFNMDAAALADEGYLGIHRTLDAMVPLLDPPAVNPHATLITLFMNVVDENLTLEEKKADAKNSQTRTRLFKYLGFPSTPPRPNDPIIMKINVALNCVVAHDETFDRHARKFMFSEAGQAVGAVMKKGHTVIEKWPFRLKLQPGQPGAQKEFDQLLSGGLSTKECYLEWKRQ</sequence>
<dbReference type="InterPro" id="IPR043129">
    <property type="entry name" value="ATPase_NBD"/>
</dbReference>
<proteinExistence type="predicted"/>